<gene>
    <name evidence="2" type="ORF">Rsub_03151</name>
</gene>
<name>A0A2V0NTD8_9CHLO</name>
<reference evidence="2 3" key="1">
    <citation type="journal article" date="2018" name="Sci. Rep.">
        <title>Raphidocelis subcapitata (=Pseudokirchneriella subcapitata) provides an insight into genome evolution and environmental adaptations in the Sphaeropleales.</title>
        <authorList>
            <person name="Suzuki S."/>
            <person name="Yamaguchi H."/>
            <person name="Nakajima N."/>
            <person name="Kawachi M."/>
        </authorList>
    </citation>
    <scope>NUCLEOTIDE SEQUENCE [LARGE SCALE GENOMIC DNA]</scope>
    <source>
        <strain evidence="2 3">NIES-35</strain>
    </source>
</reference>
<accession>A0A2V0NTD8</accession>
<dbReference type="InParanoid" id="A0A2V0NTD8"/>
<comment type="caution">
    <text evidence="2">The sequence shown here is derived from an EMBL/GenBank/DDBJ whole genome shotgun (WGS) entry which is preliminary data.</text>
</comment>
<organism evidence="2 3">
    <name type="scientific">Raphidocelis subcapitata</name>
    <dbReference type="NCBI Taxonomy" id="307507"/>
    <lineage>
        <taxon>Eukaryota</taxon>
        <taxon>Viridiplantae</taxon>
        <taxon>Chlorophyta</taxon>
        <taxon>core chlorophytes</taxon>
        <taxon>Chlorophyceae</taxon>
        <taxon>CS clade</taxon>
        <taxon>Sphaeropleales</taxon>
        <taxon>Selenastraceae</taxon>
        <taxon>Raphidocelis</taxon>
    </lineage>
</organism>
<protein>
    <submittedName>
        <fullName evidence="2">Uncharacterized protein</fullName>
    </submittedName>
</protein>
<feature type="signal peptide" evidence="1">
    <location>
        <begin position="1"/>
        <end position="35"/>
    </location>
</feature>
<keyword evidence="1" id="KW-0732">Signal</keyword>
<proteinExistence type="predicted"/>
<evidence type="ECO:0000256" key="1">
    <source>
        <dbReference type="SAM" id="SignalP"/>
    </source>
</evidence>
<dbReference type="PROSITE" id="PS51257">
    <property type="entry name" value="PROKAR_LIPOPROTEIN"/>
    <property type="match status" value="1"/>
</dbReference>
<evidence type="ECO:0000313" key="3">
    <source>
        <dbReference type="Proteomes" id="UP000247498"/>
    </source>
</evidence>
<dbReference type="EMBL" id="BDRX01000018">
    <property type="protein sequence ID" value="GBF90579.1"/>
    <property type="molecule type" value="Genomic_DNA"/>
</dbReference>
<sequence>MAAAAARQGLRARHQSATPLRVVLVLLAVAAGCRAICIDYTGTNPCGCVLDPTHEECEHKLSCPRMCEPLKAPDGSLSPDDCCLRLSEAPGDKKNATCVQPRSPGAPPVTWYVSPRKCWGRDFVDMHDWKIVLRIKDIKYEVNGTLTDADMANECYCEHDGYIKTRDWDEPGGDLPCEGRPFCRVCGGVAGARAACSPDPRCVGFVAEPKLHGSFAYTRYNCSYLKTAMRPAAERTARAPQGGGAGPRPGWDTFAKDFH</sequence>
<dbReference type="Proteomes" id="UP000247498">
    <property type="component" value="Unassembled WGS sequence"/>
</dbReference>
<evidence type="ECO:0000313" key="2">
    <source>
        <dbReference type="EMBL" id="GBF90579.1"/>
    </source>
</evidence>
<dbReference type="AlphaFoldDB" id="A0A2V0NTD8"/>
<feature type="chain" id="PRO_5015858959" evidence="1">
    <location>
        <begin position="36"/>
        <end position="259"/>
    </location>
</feature>
<keyword evidence="3" id="KW-1185">Reference proteome</keyword>